<dbReference type="PROSITE" id="PS50089">
    <property type="entry name" value="ZF_RING_2"/>
    <property type="match status" value="1"/>
</dbReference>
<comment type="pathway">
    <text evidence="2">Protein modification; protein ubiquitination.</text>
</comment>
<sequence>MSEVLNYFNKRAEKFLESHLDNGWSKCFAFMKEKVQGNHANLIQEGKDLLSYAIMNAEAIQKILKKYDKVHCSMKGQRFRSEAQSMHLEVLRSPFLYELMAFNINMREDKLESKRTTPKWFEDCSLHIGDGKPSLSINLSSSINFSADLTCSICLETVFDPVSLLCGHIYCYMCACSAASVTTIEGLKAANSKSRCPLCREDGVFEGAVHMDELSILLSRR</sequence>
<keyword evidence="6 9" id="KW-0863">Zinc-finger</keyword>
<evidence type="ECO:0000256" key="6">
    <source>
        <dbReference type="ARBA" id="ARBA00022771"/>
    </source>
</evidence>
<evidence type="ECO:0000256" key="9">
    <source>
        <dbReference type="PROSITE-ProRule" id="PRU00175"/>
    </source>
</evidence>
<dbReference type="EC" id="2.3.2.27" evidence="3"/>
<dbReference type="PANTHER" id="PTHR46764:SF1">
    <property type="entry name" value="E3 UBIQUITIN-PROTEIN LIGASE NLA"/>
    <property type="match status" value="1"/>
</dbReference>
<dbReference type="InterPro" id="IPR013083">
    <property type="entry name" value="Znf_RING/FYVE/PHD"/>
</dbReference>
<dbReference type="PANTHER" id="PTHR46764">
    <property type="entry name" value="E3 UBIQUITIN-PROTEIN LIGASE BAH1"/>
    <property type="match status" value="1"/>
</dbReference>
<dbReference type="InterPro" id="IPR001841">
    <property type="entry name" value="Znf_RING"/>
</dbReference>
<evidence type="ECO:0000313" key="12">
    <source>
        <dbReference type="EMBL" id="KAK3037770.1"/>
    </source>
</evidence>
<name>A0AA89BDF8_9ASTE</name>
<evidence type="ECO:0000256" key="8">
    <source>
        <dbReference type="ARBA" id="ARBA00022833"/>
    </source>
</evidence>
<organism evidence="12 13">
    <name type="scientific">Escallonia herrerae</name>
    <dbReference type="NCBI Taxonomy" id="1293975"/>
    <lineage>
        <taxon>Eukaryota</taxon>
        <taxon>Viridiplantae</taxon>
        <taxon>Streptophyta</taxon>
        <taxon>Embryophyta</taxon>
        <taxon>Tracheophyta</taxon>
        <taxon>Spermatophyta</taxon>
        <taxon>Magnoliopsida</taxon>
        <taxon>eudicotyledons</taxon>
        <taxon>Gunneridae</taxon>
        <taxon>Pentapetalae</taxon>
        <taxon>asterids</taxon>
        <taxon>campanulids</taxon>
        <taxon>Escalloniales</taxon>
        <taxon>Escalloniaceae</taxon>
        <taxon>Escallonia</taxon>
    </lineage>
</organism>
<dbReference type="PROSITE" id="PS51382">
    <property type="entry name" value="SPX"/>
    <property type="match status" value="1"/>
</dbReference>
<evidence type="ECO:0000256" key="5">
    <source>
        <dbReference type="ARBA" id="ARBA00022723"/>
    </source>
</evidence>
<keyword evidence="13" id="KW-1185">Reference proteome</keyword>
<dbReference type="Proteomes" id="UP001188597">
    <property type="component" value="Unassembled WGS sequence"/>
</dbReference>
<feature type="domain" description="RING-type" evidence="10">
    <location>
        <begin position="151"/>
        <end position="200"/>
    </location>
</feature>
<comment type="catalytic activity">
    <reaction evidence="1">
        <text>S-ubiquitinyl-[E2 ubiquitin-conjugating enzyme]-L-cysteine + [acceptor protein]-L-lysine = [E2 ubiquitin-conjugating enzyme]-L-cysteine + N(6)-ubiquitinyl-[acceptor protein]-L-lysine.</text>
        <dbReference type="EC" id="2.3.2.27"/>
    </reaction>
</comment>
<protein>
    <recommendedName>
        <fullName evidence="3">RING-type E3 ubiquitin transferase</fullName>
        <ecNumber evidence="3">2.3.2.27</ecNumber>
    </recommendedName>
</protein>
<dbReference type="GO" id="GO:0008270">
    <property type="term" value="F:zinc ion binding"/>
    <property type="evidence" value="ECO:0007669"/>
    <property type="project" value="UniProtKB-KW"/>
</dbReference>
<dbReference type="Gene3D" id="3.30.40.10">
    <property type="entry name" value="Zinc/RING finger domain, C3HC4 (zinc finger)"/>
    <property type="match status" value="1"/>
</dbReference>
<evidence type="ECO:0000259" key="10">
    <source>
        <dbReference type="PROSITE" id="PS50089"/>
    </source>
</evidence>
<dbReference type="InterPro" id="IPR017907">
    <property type="entry name" value="Znf_RING_CS"/>
</dbReference>
<reference evidence="12" key="1">
    <citation type="submission" date="2022-12" db="EMBL/GenBank/DDBJ databases">
        <title>Draft genome assemblies for two species of Escallonia (Escalloniales).</title>
        <authorList>
            <person name="Chanderbali A."/>
            <person name="Dervinis C."/>
            <person name="Anghel I."/>
            <person name="Soltis D."/>
            <person name="Soltis P."/>
            <person name="Zapata F."/>
        </authorList>
    </citation>
    <scope>NUCLEOTIDE SEQUENCE</scope>
    <source>
        <strain evidence="12">UCBG64.0493</strain>
        <tissue evidence="12">Leaf</tissue>
    </source>
</reference>
<dbReference type="CDD" id="cd23127">
    <property type="entry name" value="RING-HC_BAH1-like"/>
    <property type="match status" value="1"/>
</dbReference>
<dbReference type="SUPFAM" id="SSF57850">
    <property type="entry name" value="RING/U-box"/>
    <property type="match status" value="1"/>
</dbReference>
<dbReference type="InterPro" id="IPR033326">
    <property type="entry name" value="BAH1"/>
</dbReference>
<dbReference type="Pfam" id="PF13445">
    <property type="entry name" value="zf-RING_UBOX"/>
    <property type="match status" value="1"/>
</dbReference>
<dbReference type="SMART" id="SM00184">
    <property type="entry name" value="RING"/>
    <property type="match status" value="1"/>
</dbReference>
<keyword evidence="7" id="KW-0833">Ubl conjugation pathway</keyword>
<dbReference type="InterPro" id="IPR027370">
    <property type="entry name" value="Znf-RING_euk"/>
</dbReference>
<evidence type="ECO:0000256" key="2">
    <source>
        <dbReference type="ARBA" id="ARBA00004906"/>
    </source>
</evidence>
<gene>
    <name evidence="12" type="ORF">RJ639_030689</name>
</gene>
<evidence type="ECO:0000259" key="11">
    <source>
        <dbReference type="PROSITE" id="PS51382"/>
    </source>
</evidence>
<comment type="caution">
    <text evidence="12">The sequence shown here is derived from an EMBL/GenBank/DDBJ whole genome shotgun (WGS) entry which is preliminary data.</text>
</comment>
<evidence type="ECO:0000313" key="13">
    <source>
        <dbReference type="Proteomes" id="UP001188597"/>
    </source>
</evidence>
<dbReference type="PROSITE" id="PS00518">
    <property type="entry name" value="ZF_RING_1"/>
    <property type="match status" value="1"/>
</dbReference>
<dbReference type="GO" id="GO:0061630">
    <property type="term" value="F:ubiquitin protein ligase activity"/>
    <property type="evidence" value="ECO:0007669"/>
    <property type="project" value="UniProtKB-EC"/>
</dbReference>
<evidence type="ECO:0000256" key="4">
    <source>
        <dbReference type="ARBA" id="ARBA00022679"/>
    </source>
</evidence>
<dbReference type="AlphaFoldDB" id="A0AA89BDF8"/>
<feature type="domain" description="SPX" evidence="11">
    <location>
        <begin position="1"/>
        <end position="81"/>
    </location>
</feature>
<evidence type="ECO:0000256" key="7">
    <source>
        <dbReference type="ARBA" id="ARBA00022786"/>
    </source>
</evidence>
<evidence type="ECO:0000256" key="1">
    <source>
        <dbReference type="ARBA" id="ARBA00000900"/>
    </source>
</evidence>
<evidence type="ECO:0000256" key="3">
    <source>
        <dbReference type="ARBA" id="ARBA00012483"/>
    </source>
</evidence>
<keyword evidence="8" id="KW-0862">Zinc</keyword>
<accession>A0AA89BDF8</accession>
<dbReference type="InterPro" id="IPR004331">
    <property type="entry name" value="SPX_dom"/>
</dbReference>
<keyword evidence="4" id="KW-0808">Transferase</keyword>
<proteinExistence type="predicted"/>
<dbReference type="EMBL" id="JAVXUP010000114">
    <property type="protein sequence ID" value="KAK3037770.1"/>
    <property type="molecule type" value="Genomic_DNA"/>
</dbReference>
<keyword evidence="5" id="KW-0479">Metal-binding</keyword>